<comment type="caution">
    <text evidence="7">The sequence shown here is derived from an EMBL/GenBank/DDBJ whole genome shotgun (WGS) entry which is preliminary data.</text>
</comment>
<name>A0A2R6NH88_9APHY</name>
<dbReference type="STRING" id="98765.A0A2R6NH88"/>
<evidence type="ECO:0000313" key="7">
    <source>
        <dbReference type="EMBL" id="PSR71661.1"/>
    </source>
</evidence>
<comment type="subcellular location">
    <subcellularLocation>
        <location evidence="1">Mitochondrion</location>
    </subcellularLocation>
</comment>
<protein>
    <recommendedName>
        <fullName evidence="4">Oxidation resistance protein 1</fullName>
    </recommendedName>
</protein>
<feature type="region of interest" description="Disordered" evidence="5">
    <location>
        <begin position="1"/>
        <end position="65"/>
    </location>
</feature>
<dbReference type="GO" id="GO:0006979">
    <property type="term" value="P:response to oxidative stress"/>
    <property type="evidence" value="ECO:0007669"/>
    <property type="project" value="TreeGrafter"/>
</dbReference>
<proteinExistence type="inferred from homology"/>
<evidence type="ECO:0000256" key="5">
    <source>
        <dbReference type="SAM" id="MobiDB-lite"/>
    </source>
</evidence>
<evidence type="ECO:0000256" key="3">
    <source>
        <dbReference type="ARBA" id="ARBA00023128"/>
    </source>
</evidence>
<sequence>MPQAISIPPLIPLPEDQPQTKNEEDDIFSTLFSPATPRASPTLPPIPNNVANATASRPTFRHTRTSSIDSDFGSFVSVPSSEDPLSQLASGSDVVPLSPFSPLQNFEFFDKFAEGVKAATEKNKKGFLEELLRHEDDPLYFLRAATPTINNSESKPISRPDSELSIFDLLERSRSPSAADGDIPAQPLRPTVTGLPTAQDRSTPDLLRFDTEDRLWTPPLRAGNRAEPPLMPSDRPPSSTPSPKPDRKAMPPNGGLLHELLEHQDDPMYFHASTSRSGASTPIPGSSRNNSEPLLDLGSSSDDADAQRRTHPTRRSNWTEPTSAYTRSPPLPPTAMRPSVPEVQRAQSYFMPSSFSPSSFPTRWVSSLLSRPAPSSTPPPESDTNPRASTLPAPITHGTPFAPQQYIPPSGAPGFVGDRAWNKGFEFDKENVERVSVRLVGRKESTTPVLTVGLADKIRSNLPALKRLPRSWTLLYSLDQHGISLNTLYTRCETFMGGTLVVMKDSNDALFGAWMTEGIKQSKGAYYGSGESFLWKVLPDEKVQVFKWTGKNDYVSLCEPEYISFGGGDGHYGLYLDDTLSDGSSAPCPTFDNEPLCSAGPRQGEGTIFECVALEVWGVG</sequence>
<dbReference type="AlphaFoldDB" id="A0A2R6NH88"/>
<comment type="similarity">
    <text evidence="2">Belongs to the OXR1 family.</text>
</comment>
<feature type="compositionally biased region" description="Polar residues" evidence="5">
    <location>
        <begin position="315"/>
        <end position="326"/>
    </location>
</feature>
<feature type="region of interest" description="Disordered" evidence="5">
    <location>
        <begin position="368"/>
        <end position="393"/>
    </location>
</feature>
<feature type="region of interest" description="Disordered" evidence="5">
    <location>
        <begin position="175"/>
        <end position="338"/>
    </location>
</feature>
<dbReference type="Proteomes" id="UP000186601">
    <property type="component" value="Unassembled WGS sequence"/>
</dbReference>
<organism evidence="7 8">
    <name type="scientific">Hermanssonia centrifuga</name>
    <dbReference type="NCBI Taxonomy" id="98765"/>
    <lineage>
        <taxon>Eukaryota</taxon>
        <taxon>Fungi</taxon>
        <taxon>Dikarya</taxon>
        <taxon>Basidiomycota</taxon>
        <taxon>Agaricomycotina</taxon>
        <taxon>Agaricomycetes</taxon>
        <taxon>Polyporales</taxon>
        <taxon>Meruliaceae</taxon>
        <taxon>Hermanssonia</taxon>
    </lineage>
</organism>
<dbReference type="EMBL" id="MLYV02001259">
    <property type="protein sequence ID" value="PSR71661.1"/>
    <property type="molecule type" value="Genomic_DNA"/>
</dbReference>
<evidence type="ECO:0000259" key="6">
    <source>
        <dbReference type="PROSITE" id="PS51886"/>
    </source>
</evidence>
<accession>A0A2R6NH88</accession>
<evidence type="ECO:0000313" key="8">
    <source>
        <dbReference type="Proteomes" id="UP000186601"/>
    </source>
</evidence>
<dbReference type="SMART" id="SM00584">
    <property type="entry name" value="TLDc"/>
    <property type="match status" value="1"/>
</dbReference>
<dbReference type="Pfam" id="PF07534">
    <property type="entry name" value="TLD"/>
    <property type="match status" value="1"/>
</dbReference>
<keyword evidence="8" id="KW-1185">Reference proteome</keyword>
<feature type="compositionally biased region" description="Pro residues" evidence="5">
    <location>
        <begin position="229"/>
        <end position="243"/>
    </location>
</feature>
<feature type="domain" description="TLDc" evidence="6">
    <location>
        <begin position="448"/>
        <end position="620"/>
    </location>
</feature>
<dbReference type="PANTHER" id="PTHR23354:SF62">
    <property type="entry name" value="MUSTARD, ISOFORM V"/>
    <property type="match status" value="1"/>
</dbReference>
<reference evidence="7 8" key="1">
    <citation type="submission" date="2018-02" db="EMBL/GenBank/DDBJ databases">
        <title>Genome sequence of the basidiomycete white-rot fungus Phlebia centrifuga.</title>
        <authorList>
            <person name="Granchi Z."/>
            <person name="Peng M."/>
            <person name="de Vries R.P."/>
            <person name="Hilden K."/>
            <person name="Makela M.R."/>
            <person name="Grigoriev I."/>
            <person name="Riley R."/>
        </authorList>
    </citation>
    <scope>NUCLEOTIDE SEQUENCE [LARGE SCALE GENOMIC DNA]</scope>
    <source>
        <strain evidence="7 8">FBCC195</strain>
    </source>
</reference>
<feature type="compositionally biased region" description="Polar residues" evidence="5">
    <location>
        <begin position="272"/>
        <end position="292"/>
    </location>
</feature>
<keyword evidence="3" id="KW-0496">Mitochondrion</keyword>
<dbReference type="GO" id="GO:0005634">
    <property type="term" value="C:nucleus"/>
    <property type="evidence" value="ECO:0007669"/>
    <property type="project" value="TreeGrafter"/>
</dbReference>
<dbReference type="InterPro" id="IPR006571">
    <property type="entry name" value="TLDc_dom"/>
</dbReference>
<dbReference type="OrthoDB" id="26679at2759"/>
<evidence type="ECO:0000256" key="2">
    <source>
        <dbReference type="ARBA" id="ARBA00009540"/>
    </source>
</evidence>
<dbReference type="PROSITE" id="PS51886">
    <property type="entry name" value="TLDC"/>
    <property type="match status" value="1"/>
</dbReference>
<evidence type="ECO:0000256" key="1">
    <source>
        <dbReference type="ARBA" id="ARBA00004173"/>
    </source>
</evidence>
<dbReference type="PANTHER" id="PTHR23354">
    <property type="entry name" value="NUCLEOLAR PROTEIN 7/ESTROGEN RECEPTOR COACTIVATOR-RELATED"/>
    <property type="match status" value="1"/>
</dbReference>
<evidence type="ECO:0000256" key="4">
    <source>
        <dbReference type="ARBA" id="ARBA00040604"/>
    </source>
</evidence>
<dbReference type="GO" id="GO:0005739">
    <property type="term" value="C:mitochondrion"/>
    <property type="evidence" value="ECO:0007669"/>
    <property type="project" value="UniProtKB-SubCell"/>
</dbReference>
<gene>
    <name evidence="7" type="ORF">PHLCEN_2v12514</name>
</gene>
<feature type="compositionally biased region" description="Basic and acidic residues" evidence="5">
    <location>
        <begin position="259"/>
        <end position="268"/>
    </location>
</feature>